<keyword evidence="8" id="KW-0472">Membrane</keyword>
<keyword evidence="6 10" id="KW-0067">ATP-binding</keyword>
<evidence type="ECO:0000256" key="4">
    <source>
        <dbReference type="ARBA" id="ARBA00022475"/>
    </source>
</evidence>
<evidence type="ECO:0000259" key="9">
    <source>
        <dbReference type="PROSITE" id="PS50893"/>
    </source>
</evidence>
<dbReference type="InterPro" id="IPR003439">
    <property type="entry name" value="ABC_transporter-like_ATP-bd"/>
</dbReference>
<dbReference type="EMBL" id="QPJT01000005">
    <property type="protein sequence ID" value="RCX18429.1"/>
    <property type="molecule type" value="Genomic_DNA"/>
</dbReference>
<comment type="subcellular location">
    <subcellularLocation>
        <location evidence="1">Cell membrane</location>
        <topology evidence="1">Peripheral membrane protein</topology>
    </subcellularLocation>
</comment>
<keyword evidence="11" id="KW-1185">Reference proteome</keyword>
<evidence type="ECO:0000256" key="5">
    <source>
        <dbReference type="ARBA" id="ARBA00022741"/>
    </source>
</evidence>
<dbReference type="GO" id="GO:0042626">
    <property type="term" value="F:ATPase-coupled transmembrane transporter activity"/>
    <property type="evidence" value="ECO:0007669"/>
    <property type="project" value="TreeGrafter"/>
</dbReference>
<reference evidence="10 11" key="1">
    <citation type="submission" date="2018-07" db="EMBL/GenBank/DDBJ databases">
        <title>Genomic Encyclopedia of Type Strains, Phase IV (KMG-IV): sequencing the most valuable type-strain genomes for metagenomic binning, comparative biology and taxonomic classification.</title>
        <authorList>
            <person name="Goeker M."/>
        </authorList>
    </citation>
    <scope>NUCLEOTIDE SEQUENCE [LARGE SCALE GENOMIC DNA]</scope>
    <source>
        <strain evidence="10 11">DSM 27016</strain>
    </source>
</reference>
<organism evidence="10 11">
    <name type="scientific">Anaerobacterium chartisolvens</name>
    <dbReference type="NCBI Taxonomy" id="1297424"/>
    <lineage>
        <taxon>Bacteria</taxon>
        <taxon>Bacillati</taxon>
        <taxon>Bacillota</taxon>
        <taxon>Clostridia</taxon>
        <taxon>Eubacteriales</taxon>
        <taxon>Oscillospiraceae</taxon>
        <taxon>Anaerobacterium</taxon>
    </lineage>
</organism>
<dbReference type="SMART" id="SM00382">
    <property type="entry name" value="AAA"/>
    <property type="match status" value="1"/>
</dbReference>
<dbReference type="InterPro" id="IPR050095">
    <property type="entry name" value="ECF_ABC_transporter_ATP-bd"/>
</dbReference>
<evidence type="ECO:0000256" key="8">
    <source>
        <dbReference type="ARBA" id="ARBA00023136"/>
    </source>
</evidence>
<feature type="domain" description="ABC transporter" evidence="9">
    <location>
        <begin position="6"/>
        <end position="236"/>
    </location>
</feature>
<dbReference type="InterPro" id="IPR015856">
    <property type="entry name" value="ABC_transpr_CbiO/EcfA_su"/>
</dbReference>
<evidence type="ECO:0000256" key="6">
    <source>
        <dbReference type="ARBA" id="ARBA00022840"/>
    </source>
</evidence>
<protein>
    <submittedName>
        <fullName evidence="10">Cobalt/nickel transport system ATP-binding protein</fullName>
    </submittedName>
</protein>
<dbReference type="RefSeq" id="WP_114296971.1">
    <property type="nucleotide sequence ID" value="NZ_QPJT01000005.1"/>
</dbReference>
<evidence type="ECO:0000313" key="10">
    <source>
        <dbReference type="EMBL" id="RCX18429.1"/>
    </source>
</evidence>
<evidence type="ECO:0000256" key="2">
    <source>
        <dbReference type="ARBA" id="ARBA00005417"/>
    </source>
</evidence>
<dbReference type="AlphaFoldDB" id="A0A369BA66"/>
<accession>A0A369BA66</accession>
<dbReference type="InterPro" id="IPR003593">
    <property type="entry name" value="AAA+_ATPase"/>
</dbReference>
<dbReference type="Gene3D" id="3.40.50.300">
    <property type="entry name" value="P-loop containing nucleotide triphosphate hydrolases"/>
    <property type="match status" value="1"/>
</dbReference>
<dbReference type="PROSITE" id="PS00211">
    <property type="entry name" value="ABC_TRANSPORTER_1"/>
    <property type="match status" value="1"/>
</dbReference>
<dbReference type="OrthoDB" id="9784332at2"/>
<proteinExistence type="inferred from homology"/>
<dbReference type="Pfam" id="PF00005">
    <property type="entry name" value="ABC_tran"/>
    <property type="match status" value="1"/>
</dbReference>
<sequence>MSDYITSVKNLVYTYPDGHTAVRDISFEIKRGESIGIIGANGAGKSTLLMLIMGLLMPQSGEIWVEELKVTPKSLTAVRQRIGMVLQDPDDQLFMANVYDDVAFGPRNYKLDEAEVNERVTKALQTVGILYLKDRPPFRLSGGEKRAAAIASVLSMQPGILVMDEPTSSLDPKARRRLISMLKELSQTKIITSHDMDMVMEVCDRAIVLKEGRIAADGLARDILADCRLLEECGLESPLSLQNCPLCGSKKQDPGH</sequence>
<gene>
    <name evidence="10" type="ORF">DFR58_105193</name>
</gene>
<dbReference type="GO" id="GO:0005524">
    <property type="term" value="F:ATP binding"/>
    <property type="evidence" value="ECO:0007669"/>
    <property type="project" value="UniProtKB-KW"/>
</dbReference>
<dbReference type="CDD" id="cd03225">
    <property type="entry name" value="ABC_cobalt_CbiO_domain1"/>
    <property type="match status" value="1"/>
</dbReference>
<keyword evidence="5" id="KW-0547">Nucleotide-binding</keyword>
<dbReference type="Proteomes" id="UP000253034">
    <property type="component" value="Unassembled WGS sequence"/>
</dbReference>
<evidence type="ECO:0000256" key="3">
    <source>
        <dbReference type="ARBA" id="ARBA00022448"/>
    </source>
</evidence>
<dbReference type="SUPFAM" id="SSF52540">
    <property type="entry name" value="P-loop containing nucleoside triphosphate hydrolases"/>
    <property type="match status" value="1"/>
</dbReference>
<dbReference type="PANTHER" id="PTHR43553:SF24">
    <property type="entry name" value="ENERGY-COUPLING FACTOR TRANSPORTER ATP-BINDING PROTEIN ECFA1"/>
    <property type="match status" value="1"/>
</dbReference>
<comment type="similarity">
    <text evidence="2">Belongs to the ABC transporter superfamily.</text>
</comment>
<dbReference type="GO" id="GO:0043190">
    <property type="term" value="C:ATP-binding cassette (ABC) transporter complex"/>
    <property type="evidence" value="ECO:0007669"/>
    <property type="project" value="TreeGrafter"/>
</dbReference>
<dbReference type="PANTHER" id="PTHR43553">
    <property type="entry name" value="HEAVY METAL TRANSPORTER"/>
    <property type="match status" value="1"/>
</dbReference>
<evidence type="ECO:0000313" key="11">
    <source>
        <dbReference type="Proteomes" id="UP000253034"/>
    </source>
</evidence>
<keyword evidence="7" id="KW-1278">Translocase</keyword>
<name>A0A369BA66_9FIRM</name>
<dbReference type="FunFam" id="3.40.50.300:FF:000224">
    <property type="entry name" value="Energy-coupling factor transporter ATP-binding protein EcfA"/>
    <property type="match status" value="1"/>
</dbReference>
<dbReference type="GO" id="GO:0016887">
    <property type="term" value="F:ATP hydrolysis activity"/>
    <property type="evidence" value="ECO:0007669"/>
    <property type="project" value="InterPro"/>
</dbReference>
<keyword evidence="3" id="KW-0813">Transport</keyword>
<dbReference type="PROSITE" id="PS50893">
    <property type="entry name" value="ABC_TRANSPORTER_2"/>
    <property type="match status" value="1"/>
</dbReference>
<keyword evidence="4" id="KW-1003">Cell membrane</keyword>
<dbReference type="InterPro" id="IPR027417">
    <property type="entry name" value="P-loop_NTPase"/>
</dbReference>
<evidence type="ECO:0000256" key="7">
    <source>
        <dbReference type="ARBA" id="ARBA00022967"/>
    </source>
</evidence>
<comment type="caution">
    <text evidence="10">The sequence shown here is derived from an EMBL/GenBank/DDBJ whole genome shotgun (WGS) entry which is preliminary data.</text>
</comment>
<dbReference type="InterPro" id="IPR017871">
    <property type="entry name" value="ABC_transporter-like_CS"/>
</dbReference>
<evidence type="ECO:0000256" key="1">
    <source>
        <dbReference type="ARBA" id="ARBA00004202"/>
    </source>
</evidence>